<dbReference type="InterPro" id="IPR018163">
    <property type="entry name" value="Thr/Ala-tRNA-synth_IIc_edit"/>
</dbReference>
<proteinExistence type="predicted"/>
<dbReference type="Gene3D" id="3.30.980.10">
    <property type="entry name" value="Threonyl-trna Synthetase, Chain A, domain 2"/>
    <property type="match status" value="1"/>
</dbReference>
<keyword evidence="4" id="KW-1185">Reference proteome</keyword>
<protein>
    <submittedName>
        <fullName evidence="3">ThrRS/AlaRS common domain-containing protein</fullName>
    </submittedName>
</protein>
<dbReference type="AlphaFoldDB" id="A0A166VNC3"/>
<reference evidence="3 4" key="1">
    <citation type="journal article" date="2016" name="Mol. Biol. Evol.">
        <title>Comparative Genomics of Early-Diverging Mushroom-Forming Fungi Provides Insights into the Origins of Lignocellulose Decay Capabilities.</title>
        <authorList>
            <person name="Nagy L.G."/>
            <person name="Riley R."/>
            <person name="Tritt A."/>
            <person name="Adam C."/>
            <person name="Daum C."/>
            <person name="Floudas D."/>
            <person name="Sun H."/>
            <person name="Yadav J.S."/>
            <person name="Pangilinan J."/>
            <person name="Larsson K.H."/>
            <person name="Matsuura K."/>
            <person name="Barry K."/>
            <person name="Labutti K."/>
            <person name="Kuo R."/>
            <person name="Ohm R.A."/>
            <person name="Bhattacharya S.S."/>
            <person name="Shirouzu T."/>
            <person name="Yoshinaga Y."/>
            <person name="Martin F.M."/>
            <person name="Grigoriev I.V."/>
            <person name="Hibbett D.S."/>
        </authorList>
    </citation>
    <scope>NUCLEOTIDE SEQUENCE [LARGE SCALE GENOMIC DNA]</scope>
    <source>
        <strain evidence="3 4">CBS 109695</strain>
    </source>
</reference>
<dbReference type="Gene3D" id="6.10.250.550">
    <property type="match status" value="1"/>
</dbReference>
<dbReference type="STRING" id="436010.A0A166VNC3"/>
<name>A0A166VNC3_9AGAM</name>
<dbReference type="OrthoDB" id="288942at2759"/>
<evidence type="ECO:0000256" key="2">
    <source>
        <dbReference type="ARBA" id="ARBA00022833"/>
    </source>
</evidence>
<dbReference type="PANTHER" id="PTHR43462">
    <property type="entry name" value="ALANYL-TRNA EDITING PROTEIN"/>
    <property type="match status" value="1"/>
</dbReference>
<dbReference type="SUPFAM" id="SSF55186">
    <property type="entry name" value="ThrRS/AlaRS common domain"/>
    <property type="match status" value="1"/>
</dbReference>
<keyword evidence="2" id="KW-0862">Zinc</keyword>
<organism evidence="3 4">
    <name type="scientific">Athelia psychrophila</name>
    <dbReference type="NCBI Taxonomy" id="1759441"/>
    <lineage>
        <taxon>Eukaryota</taxon>
        <taxon>Fungi</taxon>
        <taxon>Dikarya</taxon>
        <taxon>Basidiomycota</taxon>
        <taxon>Agaricomycotina</taxon>
        <taxon>Agaricomycetes</taxon>
        <taxon>Agaricomycetidae</taxon>
        <taxon>Atheliales</taxon>
        <taxon>Atheliaceae</taxon>
        <taxon>Athelia</taxon>
    </lineage>
</organism>
<dbReference type="GO" id="GO:0000166">
    <property type="term" value="F:nucleotide binding"/>
    <property type="evidence" value="ECO:0007669"/>
    <property type="project" value="InterPro"/>
</dbReference>
<dbReference type="EMBL" id="KV417484">
    <property type="protein sequence ID" value="KZP32903.1"/>
    <property type="molecule type" value="Genomic_DNA"/>
</dbReference>
<dbReference type="GO" id="GO:0046872">
    <property type="term" value="F:metal ion binding"/>
    <property type="evidence" value="ECO:0007669"/>
    <property type="project" value="UniProtKB-KW"/>
</dbReference>
<evidence type="ECO:0000313" key="3">
    <source>
        <dbReference type="EMBL" id="KZP32903.1"/>
    </source>
</evidence>
<dbReference type="Gene3D" id="2.40.30.130">
    <property type="match status" value="1"/>
</dbReference>
<accession>A0A166VNC3</accession>
<dbReference type="InterPro" id="IPR051335">
    <property type="entry name" value="Alanyl-tRNA_Editing_Enzymes"/>
</dbReference>
<keyword evidence="1" id="KW-0479">Metal-binding</keyword>
<dbReference type="SUPFAM" id="SSF50447">
    <property type="entry name" value="Translation proteins"/>
    <property type="match status" value="1"/>
</dbReference>
<dbReference type="InterPro" id="IPR009000">
    <property type="entry name" value="Transl_B-barrel_sf"/>
</dbReference>
<evidence type="ECO:0000256" key="1">
    <source>
        <dbReference type="ARBA" id="ARBA00022723"/>
    </source>
</evidence>
<gene>
    <name evidence="3" type="ORF">FIBSPDRAFT_882212</name>
</gene>
<dbReference type="Proteomes" id="UP000076532">
    <property type="component" value="Unassembled WGS sequence"/>
</dbReference>
<dbReference type="GO" id="GO:0002196">
    <property type="term" value="F:Ser-tRNA(Ala) deacylase activity"/>
    <property type="evidence" value="ECO:0007669"/>
    <property type="project" value="TreeGrafter"/>
</dbReference>
<sequence>MATQVLYATTPPDFHKIISPTLQIPIDTSISIPVGLLACQRDPLLRELTTTVVNCAVSQPPPPPKKAKKGAAAAANVPVLEVVLHDTVIFPEGGGQPSDIGHITAANGETYDVTQVNRVGWHAVHYVRAKDAEKDLLAFPVGASVAVSLGQDGFDRRYDHMSMHTSQHLLSALLDRINVPTLSWSLTASPAPCYVELPRSLSAEEIASVQAEANQLVFEGRKIHVEVKELDKATVPDVPKLESGREVGRGLPSDYTGGVHRVVVIDGVDRNPCCGTHLPSLHNLQLFLLPHTEIMSRSSTTSARLYFLAGPRLISHLTLSHTLLAGAALTLNCGAPQVPERVAQVIDERKRAEKRNEDLEAELALRIAGDILAALEEDKDEGLFVSSKHRTDDASNALGFLTAISQSFTNLLPASPSKGRPYLVVLSSSPSAQNSTSTHVVLAFGSEDQKVKEAGEGIKTKLGVKGGGKGPKWSGKLIGTWKEGRNEAAVQEILQSVKNN</sequence>
<evidence type="ECO:0000313" key="4">
    <source>
        <dbReference type="Proteomes" id="UP000076532"/>
    </source>
</evidence>
<dbReference type="PANTHER" id="PTHR43462:SF1">
    <property type="entry name" value="ALANYL-TRNA EDITING PROTEIN AARSD1"/>
    <property type="match status" value="1"/>
</dbReference>